<name>A0ACC1NBU3_9PEZI</name>
<comment type="caution">
    <text evidence="1">The sequence shown here is derived from an EMBL/GenBank/DDBJ whole genome shotgun (WGS) entry which is preliminary data.</text>
</comment>
<sequence>MSFSSIRNLSLEDQLLFNQFGRGPRVNIPFDLVHKAFEKIVDTHPHINAARHYDGTTITYQGLERRANILSNELIQRGLRPRDRVCIVVSRSIELLVGILAALKAGAQYVPLDGGVVADAALEHIFSDAKPRFVLCLSKFRTKVEPHAREARSEIVELDGRDPKVLIGNEERPNLVMDTTFGAYMIYTSGTTGKPKGVDIRHSGLTNNLLVEPANMKITVGKNVGQFLNISFDMAQWEMLATLMNGGTLHIRNGVWADALKRVDTVIATPTILAKFAQADFPNVKTVAVGGEPCPVSLAEEWAPHCDFWNVCGPTEISILNTMHLHKPGAQLTIGTPLPNTNLYILDDDENPVPIGKPGVMWAGGACVSAGYVNLPELTASRFKTDKFTRDGTKMFNTGDLGRWTEDGRILHLGRKDEQVKIKGFRVELDGVSAAVESVGSVTKACALVIDDKLWAFYSGPERLDEVKMGEIVGKTLPYYAVPTKWLYISVIPTTANGKFDKRRLKEMAAESQRPLREAISSSSLSSSHSTIVGADELIPPSKIAGDPEKGRGVIEQVDSVSEHLEEDIKYELPAKNGFHGQRWLRHRFFSLYRRFFSFIFLGNVLAFAIVWWKSWDSGSLPLSQFPTAVAVNLLVAVAMRQEYCVNTLFWLATRVPTWAPLAIRRQCARVFHIGGIHSGAAVSSVFWWLAFTIGATVNFVRGNLEVHINTGTLVLSYLILAFLLAIIGMAHPDVRVKMHDQFEWTHRFAGWTATALVWAHLAVAADSLRPSTQSLADALAHTPAVYLLALITLSIALPWARLRRVAVRPEPLSKHAVRLHFDFETPIAGKGVRITDKPMREWHAFAAIDKPGTNGFSIVVSHAGDWTRRIIDEPPQQIWTRGALAAGVLTIAPLFKSVVLVATGSGIGPCLPVLYEGRIPARVLWSTPHPRETFGDAIVDDVLKADPKAIIWNTRTQGKPDLTAMAYQLMKESGAEAVCIISNKKVTQQVVYRLEARGIPAYGAIFDS</sequence>
<dbReference type="EMBL" id="JAPDGR010002330">
    <property type="protein sequence ID" value="KAJ2976384.1"/>
    <property type="molecule type" value="Genomic_DNA"/>
</dbReference>
<proteinExistence type="predicted"/>
<keyword evidence="2" id="KW-1185">Reference proteome</keyword>
<organism evidence="1 2">
    <name type="scientific">Xylaria curta</name>
    <dbReference type="NCBI Taxonomy" id="42375"/>
    <lineage>
        <taxon>Eukaryota</taxon>
        <taxon>Fungi</taxon>
        <taxon>Dikarya</taxon>
        <taxon>Ascomycota</taxon>
        <taxon>Pezizomycotina</taxon>
        <taxon>Sordariomycetes</taxon>
        <taxon>Xylariomycetidae</taxon>
        <taxon>Xylariales</taxon>
        <taxon>Xylariaceae</taxon>
        <taxon>Xylaria</taxon>
    </lineage>
</organism>
<gene>
    <name evidence="1" type="ORF">NUW58_g8100</name>
</gene>
<accession>A0ACC1NBU3</accession>
<reference evidence="1" key="1">
    <citation type="submission" date="2022-10" db="EMBL/GenBank/DDBJ databases">
        <title>Genome Sequence of Xylaria curta.</title>
        <authorList>
            <person name="Buettner E."/>
        </authorList>
    </citation>
    <scope>NUCLEOTIDE SEQUENCE</scope>
    <source>
        <strain evidence="1">Babe10</strain>
    </source>
</reference>
<evidence type="ECO:0000313" key="2">
    <source>
        <dbReference type="Proteomes" id="UP001143856"/>
    </source>
</evidence>
<dbReference type="Proteomes" id="UP001143856">
    <property type="component" value="Unassembled WGS sequence"/>
</dbReference>
<protein>
    <submittedName>
        <fullName evidence="1">Uncharacterized protein</fullName>
    </submittedName>
</protein>
<evidence type="ECO:0000313" key="1">
    <source>
        <dbReference type="EMBL" id="KAJ2976384.1"/>
    </source>
</evidence>